<dbReference type="PROSITE" id="PS50804">
    <property type="entry name" value="SCAN_BOX"/>
    <property type="match status" value="1"/>
</dbReference>
<dbReference type="GO" id="GO:0003677">
    <property type="term" value="F:DNA binding"/>
    <property type="evidence" value="ECO:0007669"/>
    <property type="project" value="UniProtKB-KW"/>
</dbReference>
<keyword evidence="7" id="KW-0805">Transcription regulation</keyword>
<evidence type="ECO:0000256" key="2">
    <source>
        <dbReference type="ARBA" id="ARBA00006991"/>
    </source>
</evidence>
<feature type="domain" description="C2H2-type" evidence="13">
    <location>
        <begin position="432"/>
        <end position="459"/>
    </location>
</feature>
<evidence type="ECO:0000256" key="5">
    <source>
        <dbReference type="ARBA" id="ARBA00022771"/>
    </source>
</evidence>
<reference evidence="15" key="1">
    <citation type="submission" date="2022-12" db="EMBL/GenBank/DDBJ databases">
        <authorList>
            <person name="Alioto T."/>
            <person name="Alioto T."/>
            <person name="Gomez Garrido J."/>
        </authorList>
    </citation>
    <scope>NUCLEOTIDE SEQUENCE</scope>
</reference>
<dbReference type="FunFam" id="1.10.4020.10:FF:000001">
    <property type="entry name" value="zinc finger protein 263 isoform X1"/>
    <property type="match status" value="1"/>
</dbReference>
<dbReference type="FunFam" id="3.30.160.60:FF:000110">
    <property type="entry name" value="Zinc finger protein-like"/>
    <property type="match status" value="1"/>
</dbReference>
<proteinExistence type="inferred from homology"/>
<evidence type="ECO:0000256" key="3">
    <source>
        <dbReference type="ARBA" id="ARBA00022723"/>
    </source>
</evidence>
<feature type="domain" description="C2H2-type" evidence="13">
    <location>
        <begin position="516"/>
        <end position="543"/>
    </location>
</feature>
<dbReference type="InterPro" id="IPR050758">
    <property type="entry name" value="Znf_C2H2-type"/>
</dbReference>
<keyword evidence="8" id="KW-0238">DNA-binding</keyword>
<feature type="domain" description="C2H2-type" evidence="13">
    <location>
        <begin position="320"/>
        <end position="347"/>
    </location>
</feature>
<evidence type="ECO:0000259" key="13">
    <source>
        <dbReference type="PROSITE" id="PS50157"/>
    </source>
</evidence>
<evidence type="ECO:0000256" key="9">
    <source>
        <dbReference type="ARBA" id="ARBA00023163"/>
    </source>
</evidence>
<dbReference type="FunFam" id="3.30.160.60:FF:000912">
    <property type="entry name" value="Zinc finger protein 660"/>
    <property type="match status" value="2"/>
</dbReference>
<name>A0AA35NVE6_9SAUR</name>
<dbReference type="EMBL" id="OX395127">
    <property type="protein sequence ID" value="CAI5765626.1"/>
    <property type="molecule type" value="Genomic_DNA"/>
</dbReference>
<dbReference type="InterPro" id="IPR003309">
    <property type="entry name" value="SCAN_dom"/>
</dbReference>
<feature type="domain" description="C2H2-type" evidence="13">
    <location>
        <begin position="460"/>
        <end position="487"/>
    </location>
</feature>
<keyword evidence="9" id="KW-0804">Transcription</keyword>
<dbReference type="Proteomes" id="UP001178461">
    <property type="component" value="Chromosome 2"/>
</dbReference>
<feature type="region of interest" description="Disordered" evidence="12">
    <location>
        <begin position="564"/>
        <end position="585"/>
    </location>
</feature>
<feature type="domain" description="C2H2-type" evidence="13">
    <location>
        <begin position="544"/>
        <end position="571"/>
    </location>
</feature>
<keyword evidence="5 11" id="KW-0863">Zinc-finger</keyword>
<dbReference type="SUPFAM" id="SSF47353">
    <property type="entry name" value="Retrovirus capsid dimerization domain-like"/>
    <property type="match status" value="1"/>
</dbReference>
<dbReference type="InterPro" id="IPR036236">
    <property type="entry name" value="Znf_C2H2_sf"/>
</dbReference>
<dbReference type="GO" id="GO:0005634">
    <property type="term" value="C:nucleus"/>
    <property type="evidence" value="ECO:0007669"/>
    <property type="project" value="UniProtKB-SubCell"/>
</dbReference>
<dbReference type="FunFam" id="3.30.160.60:FF:001442">
    <property type="entry name" value="zinc finger protein 696"/>
    <property type="match status" value="1"/>
</dbReference>
<comment type="subcellular location">
    <subcellularLocation>
        <location evidence="1">Nucleus</location>
    </subcellularLocation>
</comment>
<evidence type="ECO:0000256" key="8">
    <source>
        <dbReference type="ARBA" id="ARBA00023125"/>
    </source>
</evidence>
<keyword evidence="6" id="KW-0862">Zinc</keyword>
<evidence type="ECO:0000256" key="7">
    <source>
        <dbReference type="ARBA" id="ARBA00023015"/>
    </source>
</evidence>
<feature type="domain" description="C2H2-type" evidence="13">
    <location>
        <begin position="348"/>
        <end position="375"/>
    </location>
</feature>
<evidence type="ECO:0000313" key="15">
    <source>
        <dbReference type="EMBL" id="CAI5765626.1"/>
    </source>
</evidence>
<feature type="domain" description="C2H2-type" evidence="13">
    <location>
        <begin position="376"/>
        <end position="403"/>
    </location>
</feature>
<evidence type="ECO:0000313" key="16">
    <source>
        <dbReference type="Proteomes" id="UP001178461"/>
    </source>
</evidence>
<dbReference type="PROSITE" id="PS50157">
    <property type="entry name" value="ZINC_FINGER_C2H2_2"/>
    <property type="match status" value="9"/>
</dbReference>
<dbReference type="InterPro" id="IPR013087">
    <property type="entry name" value="Znf_C2H2_type"/>
</dbReference>
<evidence type="ECO:0000256" key="4">
    <source>
        <dbReference type="ARBA" id="ARBA00022737"/>
    </source>
</evidence>
<dbReference type="FunFam" id="3.30.160.60:FF:002343">
    <property type="entry name" value="Zinc finger protein 33A"/>
    <property type="match status" value="2"/>
</dbReference>
<dbReference type="AlphaFoldDB" id="A0AA35NVE6"/>
<feature type="region of interest" description="Disordered" evidence="12">
    <location>
        <begin position="257"/>
        <end position="317"/>
    </location>
</feature>
<evidence type="ECO:0000256" key="12">
    <source>
        <dbReference type="SAM" id="MobiDB-lite"/>
    </source>
</evidence>
<dbReference type="FunFam" id="3.30.160.60:FF:003000">
    <property type="entry name" value="Zinc finger and SCAN domain-containing 20"/>
    <property type="match status" value="1"/>
</dbReference>
<dbReference type="PANTHER" id="PTHR23234:SF10">
    <property type="entry name" value="RIKEN CDNA 6720489N17 GENE-RELATED"/>
    <property type="match status" value="1"/>
</dbReference>
<organism evidence="15 16">
    <name type="scientific">Podarcis lilfordi</name>
    <name type="common">Lilford's wall lizard</name>
    <dbReference type="NCBI Taxonomy" id="74358"/>
    <lineage>
        <taxon>Eukaryota</taxon>
        <taxon>Metazoa</taxon>
        <taxon>Chordata</taxon>
        <taxon>Craniata</taxon>
        <taxon>Vertebrata</taxon>
        <taxon>Euteleostomi</taxon>
        <taxon>Lepidosauria</taxon>
        <taxon>Squamata</taxon>
        <taxon>Bifurcata</taxon>
        <taxon>Unidentata</taxon>
        <taxon>Episquamata</taxon>
        <taxon>Laterata</taxon>
        <taxon>Lacertibaenia</taxon>
        <taxon>Lacertidae</taxon>
        <taxon>Podarcis</taxon>
    </lineage>
</organism>
<dbReference type="PANTHER" id="PTHR23234">
    <property type="entry name" value="ZNF44 PROTEIN"/>
    <property type="match status" value="1"/>
</dbReference>
<dbReference type="Pfam" id="PF00096">
    <property type="entry name" value="zf-C2H2"/>
    <property type="match status" value="8"/>
</dbReference>
<feature type="compositionally biased region" description="Basic and acidic residues" evidence="12">
    <location>
        <begin position="257"/>
        <end position="270"/>
    </location>
</feature>
<keyword evidence="3" id="KW-0479">Metal-binding</keyword>
<dbReference type="CDD" id="cd07936">
    <property type="entry name" value="SCAN"/>
    <property type="match status" value="1"/>
</dbReference>
<feature type="domain" description="C2H2-type" evidence="13">
    <location>
        <begin position="488"/>
        <end position="515"/>
    </location>
</feature>
<dbReference type="Gene3D" id="1.10.4020.10">
    <property type="entry name" value="DNA breaking-rejoining enzymes"/>
    <property type="match status" value="1"/>
</dbReference>
<dbReference type="FunFam" id="3.30.160.60:FF:003519">
    <property type="match status" value="1"/>
</dbReference>
<feature type="domain" description="C2H2-type" evidence="13">
    <location>
        <begin position="404"/>
        <end position="431"/>
    </location>
</feature>
<dbReference type="Pfam" id="PF02023">
    <property type="entry name" value="SCAN"/>
    <property type="match status" value="1"/>
</dbReference>
<dbReference type="InterPro" id="IPR038269">
    <property type="entry name" value="SCAN_sf"/>
</dbReference>
<dbReference type="SMART" id="SM00431">
    <property type="entry name" value="SCAN"/>
    <property type="match status" value="1"/>
</dbReference>
<evidence type="ECO:0000256" key="6">
    <source>
        <dbReference type="ARBA" id="ARBA00022833"/>
    </source>
</evidence>
<comment type="similarity">
    <text evidence="2">Belongs to the krueppel C2H2-type zinc-finger protein family.</text>
</comment>
<gene>
    <name evidence="15" type="ORF">PODLI_1B001271</name>
</gene>
<keyword evidence="10" id="KW-0539">Nucleus</keyword>
<keyword evidence="16" id="KW-1185">Reference proteome</keyword>
<dbReference type="Gene3D" id="3.30.160.60">
    <property type="entry name" value="Classic Zinc Finger"/>
    <property type="match status" value="9"/>
</dbReference>
<dbReference type="GO" id="GO:0008270">
    <property type="term" value="F:zinc ion binding"/>
    <property type="evidence" value="ECO:0007669"/>
    <property type="project" value="UniProtKB-KW"/>
</dbReference>
<feature type="domain" description="SCAN box" evidence="14">
    <location>
        <begin position="144"/>
        <end position="222"/>
    </location>
</feature>
<dbReference type="SMART" id="SM00355">
    <property type="entry name" value="ZnF_C2H2"/>
    <property type="match status" value="9"/>
</dbReference>
<feature type="region of interest" description="Disordered" evidence="12">
    <location>
        <begin position="1"/>
        <end position="21"/>
    </location>
</feature>
<dbReference type="SUPFAM" id="SSF57667">
    <property type="entry name" value="beta-beta-alpha zinc fingers"/>
    <property type="match status" value="5"/>
</dbReference>
<keyword evidence="4" id="KW-0677">Repeat</keyword>
<evidence type="ECO:0000256" key="1">
    <source>
        <dbReference type="ARBA" id="ARBA00004123"/>
    </source>
</evidence>
<evidence type="ECO:0000256" key="10">
    <source>
        <dbReference type="ARBA" id="ARBA00023242"/>
    </source>
</evidence>
<accession>A0AA35NVE6</accession>
<evidence type="ECO:0000259" key="14">
    <source>
        <dbReference type="PROSITE" id="PS50804"/>
    </source>
</evidence>
<dbReference type="FunFam" id="3.30.160.60:FF:000933">
    <property type="entry name" value="zinc finger protein 771"/>
    <property type="match status" value="1"/>
</dbReference>
<sequence>MEKQDPAGPRPAESLDRAGRENFAIRPGAIRELPCWAVPRQEGSIPQHLHTQWQDFLKTMQSPHARWGNPPLPELTSWDDLVAFERVFGACQWPRGDALTRLMPAFSAEAHQALSSLASRDKMDYGKVKAAFLQGNSTGTEIHRQRFRQFCYQEAEGPREVCGRLRELCHCWLEPESRTKEQIVELLILEQFLTILPQEIQSQVRDRSPETCAQAVALAEGFILRQQEGEEQEEQGHEPFREVAVDFSEAQRAPLDARQRQLGREVRKQDNGGTCLVGTTNTASRTEEQFEHQGSRREDVEEEAAAPAAPEGAQRKEKSHLCIECGKSFTRPSDLAKHLNVHTGEKPYLCVECGKSFSQLSHLTRHQKIHSGEKPHICSECGDTFSQRAYLVSHQRSHSGEQPYRCSYCQKCFSHQSALKIHERNHMGQKPYACADCGKRFVSSSSLTTHRRIHTGEKPHACSVCGKRFIQHSNLVSHQRTHSGEKPFSCKVCGRRFAYPSDLTRHQKIHTGEKPYPCDECERRFTRLSDLITHQRIHTGEKPYRCMECGRRFRQRGVLVKHQKCHSKENPRGGESAESQPGGEFKLCEIKQEKEELESLAESGLIPSPSS</sequence>
<dbReference type="PROSITE" id="PS00028">
    <property type="entry name" value="ZINC_FINGER_C2H2_1"/>
    <property type="match status" value="9"/>
</dbReference>
<feature type="compositionally biased region" description="Basic and acidic residues" evidence="12">
    <location>
        <begin position="285"/>
        <end position="299"/>
    </location>
</feature>
<protein>
    <submittedName>
        <fullName evidence="15">Finger and SCAN domain-containing 31-like</fullName>
    </submittedName>
</protein>
<evidence type="ECO:0000256" key="11">
    <source>
        <dbReference type="PROSITE-ProRule" id="PRU00042"/>
    </source>
</evidence>